<organism evidence="4 5">
    <name type="scientific">Pseudocercospora musae</name>
    <dbReference type="NCBI Taxonomy" id="113226"/>
    <lineage>
        <taxon>Eukaryota</taxon>
        <taxon>Fungi</taxon>
        <taxon>Dikarya</taxon>
        <taxon>Ascomycota</taxon>
        <taxon>Pezizomycotina</taxon>
        <taxon>Dothideomycetes</taxon>
        <taxon>Dothideomycetidae</taxon>
        <taxon>Mycosphaerellales</taxon>
        <taxon>Mycosphaerellaceae</taxon>
        <taxon>Pseudocercospora</taxon>
    </lineage>
</organism>
<comment type="similarity">
    <text evidence="1">Belongs to the CoA-transferase III family.</text>
</comment>
<evidence type="ECO:0000256" key="1">
    <source>
        <dbReference type="ARBA" id="ARBA00008383"/>
    </source>
</evidence>
<keyword evidence="5" id="KW-1185">Reference proteome</keyword>
<feature type="compositionally biased region" description="Polar residues" evidence="3">
    <location>
        <begin position="45"/>
        <end position="62"/>
    </location>
</feature>
<protein>
    <recommendedName>
        <fullName evidence="6">CoA-transferase family III</fullName>
    </recommendedName>
</protein>
<dbReference type="STRING" id="113226.A0A139ID55"/>
<comment type="caution">
    <text evidence="4">The sequence shown here is derived from an EMBL/GenBank/DDBJ whole genome shotgun (WGS) entry which is preliminary data.</text>
</comment>
<dbReference type="PANTHER" id="PTHR48207:SF3">
    <property type="entry name" value="SUCCINATE--HYDROXYMETHYLGLUTARATE COA-TRANSFERASE"/>
    <property type="match status" value="1"/>
</dbReference>
<evidence type="ECO:0000313" key="4">
    <source>
        <dbReference type="EMBL" id="KXT12546.1"/>
    </source>
</evidence>
<reference evidence="4 5" key="1">
    <citation type="submission" date="2015-07" db="EMBL/GenBank/DDBJ databases">
        <title>Comparative genomics of the Sigatoka disease complex on banana suggests a link between parallel evolutionary changes in Pseudocercospora fijiensis and Pseudocercospora eumusae and increased virulence on the banana host.</title>
        <authorList>
            <person name="Chang T.-C."/>
            <person name="Salvucci A."/>
            <person name="Crous P.W."/>
            <person name="Stergiopoulos I."/>
        </authorList>
    </citation>
    <scope>NUCLEOTIDE SEQUENCE [LARGE SCALE GENOMIC DNA]</scope>
    <source>
        <strain evidence="4 5">CBS 116634</strain>
    </source>
</reference>
<dbReference type="Gene3D" id="3.40.50.10540">
    <property type="entry name" value="Crotonobetainyl-coa:carnitine coa-transferase, domain 1"/>
    <property type="match status" value="1"/>
</dbReference>
<dbReference type="GO" id="GO:0008410">
    <property type="term" value="F:CoA-transferase activity"/>
    <property type="evidence" value="ECO:0007669"/>
    <property type="project" value="TreeGrafter"/>
</dbReference>
<dbReference type="InterPro" id="IPR050483">
    <property type="entry name" value="CoA-transferase_III_domain"/>
</dbReference>
<gene>
    <name evidence="4" type="ORF">AC579_7473</name>
</gene>
<dbReference type="Pfam" id="PF02515">
    <property type="entry name" value="CoA_transf_3"/>
    <property type="match status" value="1"/>
</dbReference>
<dbReference type="Gene3D" id="3.30.1540.10">
    <property type="entry name" value="formyl-coa transferase, domain 3"/>
    <property type="match status" value="1"/>
</dbReference>
<dbReference type="Proteomes" id="UP000073492">
    <property type="component" value="Unassembled WGS sequence"/>
</dbReference>
<dbReference type="SUPFAM" id="SSF89796">
    <property type="entry name" value="CoA-transferase family III (CaiB/BaiF)"/>
    <property type="match status" value="1"/>
</dbReference>
<evidence type="ECO:0000256" key="3">
    <source>
        <dbReference type="SAM" id="MobiDB-lite"/>
    </source>
</evidence>
<evidence type="ECO:0000313" key="5">
    <source>
        <dbReference type="Proteomes" id="UP000073492"/>
    </source>
</evidence>
<dbReference type="InterPro" id="IPR044855">
    <property type="entry name" value="CoA-Trfase_III_dom3_sf"/>
</dbReference>
<evidence type="ECO:0000256" key="2">
    <source>
        <dbReference type="ARBA" id="ARBA00022679"/>
    </source>
</evidence>
<dbReference type="AlphaFoldDB" id="A0A139ID55"/>
<evidence type="ECO:0008006" key="6">
    <source>
        <dbReference type="Google" id="ProtNLM"/>
    </source>
</evidence>
<dbReference type="EMBL" id="LFZO01000148">
    <property type="protein sequence ID" value="KXT12546.1"/>
    <property type="molecule type" value="Genomic_DNA"/>
</dbReference>
<dbReference type="InterPro" id="IPR003673">
    <property type="entry name" value="CoA-Trfase_fam_III"/>
</dbReference>
<sequence>MAMKRVFATGATRSVTQARSGTYINALNRTGLSVRSLPASNTSIRNLSSSAPYRNSQPTNPNKPGATLPLDGILVVSLEQAIAGPFCTRQLADLGARVIKVERPGSGDFNRYHDTRVKGLCSHFVWTNRSKESLALDLKQPSDLSALKKILEKADILVQNLAPGATERMGLDYQTLKSKHPGLIVCDISGYGSTGPYRNKKAYDLLIQAESGFLSITGSPDAPAKSGISIADIAAGTTAFNNILAAIIQRGKTGEGCRLDVSMLESMAEWMSFPMYYAFEGAEPPKLAGAEHASIYPYGPFECEDGVVMLGMQNEREWRVFVTNVLGKEELLEDGRFASTSLRSQNRKALKEIIEDCFKGSKADEMLEKLQIHGIANAKMTEMEGLWNHPQLKARGRWMEVDTPNGKIPALKPAGAAEGLEVRMDRIPNVGEHGEKIFKEFGVERELPGS</sequence>
<proteinExistence type="inferred from homology"/>
<dbReference type="PANTHER" id="PTHR48207">
    <property type="entry name" value="SUCCINATE--HYDROXYMETHYLGLUTARATE COA-TRANSFERASE"/>
    <property type="match status" value="1"/>
</dbReference>
<feature type="region of interest" description="Disordered" evidence="3">
    <location>
        <begin position="45"/>
        <end position="65"/>
    </location>
</feature>
<dbReference type="InterPro" id="IPR023606">
    <property type="entry name" value="CoA-Trfase_III_dom_1_sf"/>
</dbReference>
<dbReference type="OrthoDB" id="5863171at2759"/>
<accession>A0A139ID55</accession>
<keyword evidence="2" id="KW-0808">Transferase</keyword>
<name>A0A139ID55_9PEZI</name>